<comment type="caution">
    <text evidence="2">The sequence shown here is derived from an EMBL/GenBank/DDBJ whole genome shotgun (WGS) entry which is preliminary data.</text>
</comment>
<reference evidence="2 3" key="1">
    <citation type="submission" date="2019-09" db="EMBL/GenBank/DDBJ databases">
        <title>NBRP : Genome information of microbial organism related human and environment.</title>
        <authorList>
            <person name="Hattori M."/>
            <person name="Oshima K."/>
            <person name="Inaba H."/>
            <person name="Suda W."/>
            <person name="Sakamoto M."/>
            <person name="Iino T."/>
            <person name="Kitahara M."/>
            <person name="Oshida Y."/>
            <person name="Iida T."/>
            <person name="Kudo T."/>
            <person name="Itoh T."/>
            <person name="Ohkuma M."/>
        </authorList>
    </citation>
    <scope>NUCLEOTIDE SEQUENCE [LARGE SCALE GENOMIC DNA]</scope>
    <source>
        <strain evidence="2 3">Mie-1</strain>
    </source>
</reference>
<organism evidence="2 3">
    <name type="scientific">Iodidimonas gelatinilytica</name>
    <dbReference type="NCBI Taxonomy" id="1236966"/>
    <lineage>
        <taxon>Bacteria</taxon>
        <taxon>Pseudomonadati</taxon>
        <taxon>Pseudomonadota</taxon>
        <taxon>Alphaproteobacteria</taxon>
        <taxon>Iodidimonadales</taxon>
        <taxon>Iodidimonadaceae</taxon>
        <taxon>Iodidimonas</taxon>
    </lineage>
</organism>
<dbReference type="Proteomes" id="UP000325187">
    <property type="component" value="Unassembled WGS sequence"/>
</dbReference>
<evidence type="ECO:0000313" key="2">
    <source>
        <dbReference type="EMBL" id="GER01876.1"/>
    </source>
</evidence>
<keyword evidence="1" id="KW-0812">Transmembrane</keyword>
<dbReference type="Pfam" id="PF02325">
    <property type="entry name" value="CCB3_YggT"/>
    <property type="match status" value="1"/>
</dbReference>
<feature type="transmembrane region" description="Helical" evidence="1">
    <location>
        <begin position="6"/>
        <end position="30"/>
    </location>
</feature>
<dbReference type="EMBL" id="BKCM01000014">
    <property type="protein sequence ID" value="GER01876.1"/>
    <property type="molecule type" value="Genomic_DNA"/>
</dbReference>
<sequence length="98" mass="11091">MSALVFLVNSAIGIFKIILIVWVITSWLVAFNVINTRNQFVASLMEFLYRVTEPALRPIRRIVPDLGGIDISPLILLLLVQAIQIFFNDSIVPLLYGY</sequence>
<proteinExistence type="predicted"/>
<dbReference type="InterPro" id="IPR003425">
    <property type="entry name" value="CCB3/YggT"/>
</dbReference>
<name>A0A5A7N482_9PROT</name>
<keyword evidence="1" id="KW-1133">Transmembrane helix</keyword>
<evidence type="ECO:0000313" key="3">
    <source>
        <dbReference type="Proteomes" id="UP000325187"/>
    </source>
</evidence>
<accession>A0A5A7N482</accession>
<dbReference type="GO" id="GO:0016020">
    <property type="term" value="C:membrane"/>
    <property type="evidence" value="ECO:0007669"/>
    <property type="project" value="InterPro"/>
</dbReference>
<protein>
    <submittedName>
        <fullName evidence="2">Membrane protein</fullName>
    </submittedName>
</protein>
<keyword evidence="1" id="KW-0472">Membrane</keyword>
<dbReference type="RefSeq" id="WP_150002728.1">
    <property type="nucleotide sequence ID" value="NZ_BKCM01000014.1"/>
</dbReference>
<feature type="transmembrane region" description="Helical" evidence="1">
    <location>
        <begin position="66"/>
        <end position="87"/>
    </location>
</feature>
<gene>
    <name evidence="2" type="ORF">JCM17845_24990</name>
</gene>
<evidence type="ECO:0000256" key="1">
    <source>
        <dbReference type="SAM" id="Phobius"/>
    </source>
</evidence>
<dbReference type="AlphaFoldDB" id="A0A5A7N482"/>
<keyword evidence="3" id="KW-1185">Reference proteome</keyword>